<evidence type="ECO:0000313" key="3">
    <source>
        <dbReference type="Proteomes" id="UP000094828"/>
    </source>
</evidence>
<feature type="compositionally biased region" description="Basic and acidic residues" evidence="1">
    <location>
        <begin position="50"/>
        <end position="77"/>
    </location>
</feature>
<evidence type="ECO:0000313" key="2">
    <source>
        <dbReference type="EMBL" id="ODA35445.1"/>
    </source>
</evidence>
<dbReference type="Proteomes" id="UP000094828">
    <property type="component" value="Unassembled WGS sequence"/>
</dbReference>
<dbReference type="EMBL" id="LYDR01000033">
    <property type="protein sequence ID" value="ODA35445.1"/>
    <property type="molecule type" value="Genomic_DNA"/>
</dbReference>
<sequence>MIPGSLVVSAGSIRCGSCSRLHNNYYEKSKSFQGEMAVSANVFSSFSATSKKDHESQNRTNSREGIEAGRQEFQEHP</sequence>
<reference evidence="2 3" key="1">
    <citation type="submission" date="2016-05" db="EMBL/GenBank/DDBJ databases">
        <title>Genomic and physiological characterization of Planctopirus sp. isolated from fresh water lake.</title>
        <authorList>
            <person name="Subhash Y."/>
            <person name="Ramana C."/>
        </authorList>
    </citation>
    <scope>NUCLEOTIDE SEQUENCE [LARGE SCALE GENOMIC DNA]</scope>
    <source>
        <strain evidence="2 3">JC280</strain>
    </source>
</reference>
<protein>
    <submittedName>
        <fullName evidence="2">Uncharacterized protein</fullName>
    </submittedName>
</protein>
<feature type="region of interest" description="Disordered" evidence="1">
    <location>
        <begin position="47"/>
        <end position="77"/>
    </location>
</feature>
<evidence type="ECO:0000256" key="1">
    <source>
        <dbReference type="SAM" id="MobiDB-lite"/>
    </source>
</evidence>
<name>A0A1C3EQD0_9PLAN</name>
<keyword evidence="3" id="KW-1185">Reference proteome</keyword>
<organism evidence="2 3">
    <name type="scientific">Planctopirus hydrillae</name>
    <dbReference type="NCBI Taxonomy" id="1841610"/>
    <lineage>
        <taxon>Bacteria</taxon>
        <taxon>Pseudomonadati</taxon>
        <taxon>Planctomycetota</taxon>
        <taxon>Planctomycetia</taxon>
        <taxon>Planctomycetales</taxon>
        <taxon>Planctomycetaceae</taxon>
        <taxon>Planctopirus</taxon>
    </lineage>
</organism>
<proteinExistence type="predicted"/>
<gene>
    <name evidence="2" type="ORF">A6X21_16650</name>
</gene>
<dbReference type="STRING" id="1841610.A6X21_16650"/>
<accession>A0A1C3EQD0</accession>
<dbReference type="AlphaFoldDB" id="A0A1C3EQD0"/>
<comment type="caution">
    <text evidence="2">The sequence shown here is derived from an EMBL/GenBank/DDBJ whole genome shotgun (WGS) entry which is preliminary data.</text>
</comment>